<sequence length="335" mass="37657">MGSLFDVADAVFQSKNATGGHATRSTTAPRAEHDADIPTLLLLDETLRQIQDSRTKSALCFTPPNVANNVTSEPWKYKADANTEPESSALGRGKQSIIRHSHHPLRRVFSNILTPSDQPEQCDSRVPSPLDNTPKDTFVVPTSNQAMADTPASPALATPSFVPVDAADATARAVLKAIAEDMDAFEQHRFGDPSIATRADLANYIDNKYARGVLVRPKRVNPTVSAGMTRPLPQARRLSSWREKRWHVESRRFDTNNPSRPRQSSTSRIRPVRRNRSKSLETTFAPRSVSFVQTGPQNWERPHNTLHHHDDPPWPRMYHRSQMRRHTHRPRLSPS</sequence>
<evidence type="ECO:0000313" key="2">
    <source>
        <dbReference type="EMBL" id="ETW01420.1"/>
    </source>
</evidence>
<feature type="compositionally biased region" description="Polar residues" evidence="1">
    <location>
        <begin position="255"/>
        <end position="268"/>
    </location>
</feature>
<dbReference type="RefSeq" id="XP_008870418.1">
    <property type="nucleotide sequence ID" value="XM_008872196.1"/>
</dbReference>
<feature type="region of interest" description="Disordered" evidence="1">
    <location>
        <begin position="252"/>
        <end position="335"/>
    </location>
</feature>
<dbReference type="OrthoDB" id="75554at2759"/>
<proteinExistence type="predicted"/>
<reference evidence="2" key="1">
    <citation type="submission" date="2013-12" db="EMBL/GenBank/DDBJ databases">
        <title>The Genome Sequence of Aphanomyces invadans NJM9701.</title>
        <authorList>
            <consortium name="The Broad Institute Genomics Platform"/>
            <person name="Russ C."/>
            <person name="Tyler B."/>
            <person name="van West P."/>
            <person name="Dieguez-Uribeondo J."/>
            <person name="Young S.K."/>
            <person name="Zeng Q."/>
            <person name="Gargeya S."/>
            <person name="Fitzgerald M."/>
            <person name="Abouelleil A."/>
            <person name="Alvarado L."/>
            <person name="Chapman S.B."/>
            <person name="Gainer-Dewar J."/>
            <person name="Goldberg J."/>
            <person name="Griggs A."/>
            <person name="Gujja S."/>
            <person name="Hansen M."/>
            <person name="Howarth C."/>
            <person name="Imamovic A."/>
            <person name="Ireland A."/>
            <person name="Larimer J."/>
            <person name="McCowan C."/>
            <person name="Murphy C."/>
            <person name="Pearson M."/>
            <person name="Poon T.W."/>
            <person name="Priest M."/>
            <person name="Roberts A."/>
            <person name="Saif S."/>
            <person name="Shea T."/>
            <person name="Sykes S."/>
            <person name="Wortman J."/>
            <person name="Nusbaum C."/>
            <person name="Birren B."/>
        </authorList>
    </citation>
    <scope>NUCLEOTIDE SEQUENCE [LARGE SCALE GENOMIC DNA]</scope>
    <source>
        <strain evidence="2">NJM9701</strain>
    </source>
</reference>
<dbReference type="EMBL" id="KI913963">
    <property type="protein sequence ID" value="ETW01420.1"/>
    <property type="molecule type" value="Genomic_DNA"/>
</dbReference>
<gene>
    <name evidence="2" type="ORF">H310_06948</name>
</gene>
<feature type="compositionally biased region" description="Basic residues" evidence="1">
    <location>
        <begin position="317"/>
        <end position="335"/>
    </location>
</feature>
<dbReference type="VEuPathDB" id="FungiDB:H310_06948"/>
<name>A0A024U5E4_9STRA</name>
<organism evidence="2">
    <name type="scientific">Aphanomyces invadans</name>
    <dbReference type="NCBI Taxonomy" id="157072"/>
    <lineage>
        <taxon>Eukaryota</taxon>
        <taxon>Sar</taxon>
        <taxon>Stramenopiles</taxon>
        <taxon>Oomycota</taxon>
        <taxon>Saprolegniomycetes</taxon>
        <taxon>Saprolegniales</taxon>
        <taxon>Verrucalvaceae</taxon>
        <taxon>Aphanomyces</taxon>
    </lineage>
</organism>
<feature type="compositionally biased region" description="Basic and acidic residues" evidence="1">
    <location>
        <begin position="300"/>
        <end position="313"/>
    </location>
</feature>
<evidence type="ECO:0000256" key="1">
    <source>
        <dbReference type="SAM" id="MobiDB-lite"/>
    </source>
</evidence>
<accession>A0A024U5E4</accession>
<protein>
    <submittedName>
        <fullName evidence="2">Uncharacterized protein</fullName>
    </submittedName>
</protein>
<dbReference type="AlphaFoldDB" id="A0A024U5E4"/>
<dbReference type="GeneID" id="20083998"/>